<sequence>MSGAWKINKTVRSLLDDEVVFHVEHLSDGVGQSWRVRAPRAKGVTKVEGGIDEAATEAMDQRDAFDRAILFGRGWSAEKTSLFDEEGVDGWQWSHPEVMQDYGFIGDWEQPAPVEMSLIEAEEERLKKADAPKPPRAPLSKSIPYLDPELIDTAPGRRLLACRMMGTYAALLDNVEGDERDRTELKNLAVLLLRMTLRLNDDATLSTSSLNPF</sequence>
<evidence type="ECO:0000313" key="1">
    <source>
        <dbReference type="EMBL" id="UTC29752.1"/>
    </source>
</evidence>
<dbReference type="EMBL" id="ON529858">
    <property type="protein sequence ID" value="UTC29752.1"/>
    <property type="molecule type" value="Genomic_DNA"/>
</dbReference>
<dbReference type="Proteomes" id="UP001057427">
    <property type="component" value="Segment"/>
</dbReference>
<organism evidence="1 2">
    <name type="scientific">Brevundimonas phage vB_BgoS-Bajun</name>
    <dbReference type="NCBI Taxonomy" id="2948594"/>
    <lineage>
        <taxon>Viruses</taxon>
        <taxon>Duplodnaviria</taxon>
        <taxon>Heunggongvirae</taxon>
        <taxon>Uroviricota</taxon>
        <taxon>Caudoviricetes</taxon>
        <taxon>Dolichocephalovirinae</taxon>
    </lineage>
</organism>
<accession>A0A9E7SUT4</accession>
<keyword evidence="2" id="KW-1185">Reference proteome</keyword>
<evidence type="ECO:0000313" key="2">
    <source>
        <dbReference type="Proteomes" id="UP001057427"/>
    </source>
</evidence>
<reference evidence="1" key="1">
    <citation type="submission" date="2022-05" db="EMBL/GenBank/DDBJ databases">
        <authorList>
            <person name="Friedrich I."/>
            <person name="Poehlein A."/>
            <person name="Schneider D."/>
            <person name="Hertel R."/>
            <person name="Daniel R."/>
        </authorList>
    </citation>
    <scope>NUCLEOTIDE SEQUENCE</scope>
</reference>
<gene>
    <name evidence="1" type="ORF">BAJUN_01220</name>
</gene>
<proteinExistence type="predicted"/>
<name>A0A9E7SUT4_9CAUD</name>
<protein>
    <submittedName>
        <fullName evidence="1">Uncharacterized protein</fullName>
    </submittedName>
</protein>